<dbReference type="VEuPathDB" id="GiardiaDB:QR46_0414"/>
<keyword evidence="1" id="KW-0418">Kinase</keyword>
<organism evidence="1 2">
    <name type="scientific">Giardia duodenalis assemblage B</name>
    <dbReference type="NCBI Taxonomy" id="1394984"/>
    <lineage>
        <taxon>Eukaryota</taxon>
        <taxon>Metamonada</taxon>
        <taxon>Diplomonadida</taxon>
        <taxon>Hexamitidae</taxon>
        <taxon>Giardiinae</taxon>
        <taxon>Giardia</taxon>
    </lineage>
</organism>
<protein>
    <submittedName>
        <fullName evidence="1">Putative serine/threonine-protein kinase C1D4.11C</fullName>
    </submittedName>
</protein>
<dbReference type="GO" id="GO:0016301">
    <property type="term" value="F:kinase activity"/>
    <property type="evidence" value="ECO:0007669"/>
    <property type="project" value="UniProtKB-KW"/>
</dbReference>
<reference evidence="1 2" key="1">
    <citation type="journal article" date="2015" name="Mol. Biochem. Parasitol.">
        <title>Identification of polymorphic genes for use in assemblage B genotyping assays through comparative genomics of multiple assemblage B Giardia duodenalis isolates.</title>
        <authorList>
            <person name="Wielinga C."/>
            <person name="Thompson R.C."/>
            <person name="Monis P."/>
            <person name="Ryan U."/>
        </authorList>
    </citation>
    <scope>NUCLEOTIDE SEQUENCE [LARGE SCALE GENOMIC DNA]</scope>
    <source>
        <strain evidence="1 2">BAH15c1</strain>
    </source>
</reference>
<dbReference type="OrthoDB" id="10250557at2759"/>
<evidence type="ECO:0000313" key="1">
    <source>
        <dbReference type="EMBL" id="KWX15555.1"/>
    </source>
</evidence>
<gene>
    <name evidence="1" type="ORF">QR46_0414</name>
</gene>
<keyword evidence="1" id="KW-0808">Transferase</keyword>
<name>A0A132NZR8_GIAIN</name>
<dbReference type="EMBL" id="JXTI01000006">
    <property type="protein sequence ID" value="KWX15555.1"/>
    <property type="molecule type" value="Genomic_DNA"/>
</dbReference>
<dbReference type="Proteomes" id="UP000070089">
    <property type="component" value="Unassembled WGS sequence"/>
</dbReference>
<sequence>MSTQDAWPPVYYDFRRYGLSFYKMRLPRIENLVELCDHYLECDKRYTDIFSPTTTRAQVAVQRTIKLIRDIALRLSSMSKVASIESHEKAQADYEFEVLQAADLPTDPERTPEGMKQQLLDLETAYVLRLDTVASLKRRIAMLEESLDPAISKHLF</sequence>
<accession>A0A132NZR8</accession>
<comment type="caution">
    <text evidence="1">The sequence shown here is derived from an EMBL/GenBank/DDBJ whole genome shotgun (WGS) entry which is preliminary data.</text>
</comment>
<evidence type="ECO:0000313" key="2">
    <source>
        <dbReference type="Proteomes" id="UP000070089"/>
    </source>
</evidence>
<proteinExistence type="predicted"/>
<dbReference type="AlphaFoldDB" id="A0A132NZR8"/>